<evidence type="ECO:0000256" key="6">
    <source>
        <dbReference type="SAM" id="Phobius"/>
    </source>
</evidence>
<feature type="transmembrane region" description="Helical" evidence="6">
    <location>
        <begin position="392"/>
        <end position="412"/>
    </location>
</feature>
<evidence type="ECO:0000313" key="7">
    <source>
        <dbReference type="EMBL" id="MBN2953007.1"/>
    </source>
</evidence>
<feature type="transmembrane region" description="Helical" evidence="6">
    <location>
        <begin position="418"/>
        <end position="438"/>
    </location>
</feature>
<evidence type="ECO:0000313" key="8">
    <source>
        <dbReference type="Proteomes" id="UP000737612"/>
    </source>
</evidence>
<dbReference type="PANTHER" id="PTHR42770:SF7">
    <property type="entry name" value="MEMBRANE PROTEIN"/>
    <property type="match status" value="1"/>
</dbReference>
<feature type="transmembrane region" description="Helical" evidence="6">
    <location>
        <begin position="197"/>
        <end position="218"/>
    </location>
</feature>
<reference evidence="7" key="1">
    <citation type="submission" date="2021-02" db="EMBL/GenBank/DDBJ databases">
        <title>Metagenome-assembled genomes from human diarrheal sample B26.</title>
        <authorList>
            <person name="Ateba T.P."/>
            <person name="Alayande K.A."/>
            <person name="Mwanza M."/>
        </authorList>
    </citation>
    <scope>NUCLEOTIDE SEQUENCE</scope>
    <source>
        <strain evidence="7">06WH</strain>
    </source>
</reference>
<feature type="transmembrane region" description="Helical" evidence="6">
    <location>
        <begin position="21"/>
        <end position="45"/>
    </location>
</feature>
<evidence type="ECO:0000256" key="5">
    <source>
        <dbReference type="ARBA" id="ARBA00023136"/>
    </source>
</evidence>
<keyword evidence="5 6" id="KW-0472">Membrane</keyword>
<gene>
    <name evidence="7" type="ORF">JTJ23_05300</name>
</gene>
<sequence>MSRQNNIINKPEPAPGTLGKLDLFGIGFGAVVGAGMVTLMGPAMAYTGYSVWLAMLLATVLALVLIFPYIILGGTLRVAGGQYSVVTNLTSPSAGGLVIYSNLIFTVQFSTFAMAFGLYMNMVLPTVSAKIFGITIIFLLVGLNLLGINAFAKINNLMSGILLVSMVAYDIYGLTQINQPIFDFSSSQMFTGGFKGFFLATFLLINCCHGYYGLIYFGKEAKSATKDMPFACLMCFPVVVFIYVTLAMVTSGTVPYENANGAATILPAALAILPKPVYYAFVVGGPIMAILTTLNSSIASFRFQPTQAAKDGWLPKAILKENRFGMPPIQLLFMLIMLLIPIVFNVSIVTINYISQIIMFGLGIATLIGIARIPKLYPEAWKKNSFHMSKTALWISVLLSATLYTINFVKAVIVLEPIYAVIAVVAMVVALVLGKVIADRGGLHIETSVWPPKSE</sequence>
<evidence type="ECO:0000256" key="4">
    <source>
        <dbReference type="ARBA" id="ARBA00022989"/>
    </source>
</evidence>
<organism evidence="7 8">
    <name type="scientific">Fusicatenibacter saccharivorans</name>
    <dbReference type="NCBI Taxonomy" id="1150298"/>
    <lineage>
        <taxon>Bacteria</taxon>
        <taxon>Bacillati</taxon>
        <taxon>Bacillota</taxon>
        <taxon>Clostridia</taxon>
        <taxon>Lachnospirales</taxon>
        <taxon>Lachnospiraceae</taxon>
        <taxon>Fusicatenibacter</taxon>
    </lineage>
</organism>
<dbReference type="Proteomes" id="UP000737612">
    <property type="component" value="Unassembled WGS sequence"/>
</dbReference>
<feature type="transmembrane region" description="Helical" evidence="6">
    <location>
        <begin position="324"/>
        <end position="344"/>
    </location>
</feature>
<feature type="transmembrane region" description="Helical" evidence="6">
    <location>
        <begin position="159"/>
        <end position="177"/>
    </location>
</feature>
<feature type="transmembrane region" description="Helical" evidence="6">
    <location>
        <begin position="350"/>
        <end position="371"/>
    </location>
</feature>
<feature type="transmembrane region" description="Helical" evidence="6">
    <location>
        <begin position="131"/>
        <end position="152"/>
    </location>
</feature>
<dbReference type="PIRSF" id="PIRSF006060">
    <property type="entry name" value="AA_transporter"/>
    <property type="match status" value="1"/>
</dbReference>
<comment type="subcellular location">
    <subcellularLocation>
        <location evidence="1">Cell membrane</location>
        <topology evidence="1">Multi-pass membrane protein</topology>
    </subcellularLocation>
</comment>
<keyword evidence="3 6" id="KW-0812">Transmembrane</keyword>
<comment type="caution">
    <text evidence="7">The sequence shown here is derived from an EMBL/GenBank/DDBJ whole genome shotgun (WGS) entry which is preliminary data.</text>
</comment>
<dbReference type="AlphaFoldDB" id="A0A938Z699"/>
<accession>A0A938Z699</accession>
<dbReference type="InterPro" id="IPR050367">
    <property type="entry name" value="APC_superfamily"/>
</dbReference>
<evidence type="ECO:0000256" key="3">
    <source>
        <dbReference type="ARBA" id="ARBA00022692"/>
    </source>
</evidence>
<keyword evidence="4 6" id="KW-1133">Transmembrane helix</keyword>
<name>A0A938Z699_9FIRM</name>
<evidence type="ECO:0000256" key="2">
    <source>
        <dbReference type="ARBA" id="ARBA00022475"/>
    </source>
</evidence>
<dbReference type="EMBL" id="JAFHBD010000017">
    <property type="protein sequence ID" value="MBN2953007.1"/>
    <property type="molecule type" value="Genomic_DNA"/>
</dbReference>
<dbReference type="GO" id="GO:0022857">
    <property type="term" value="F:transmembrane transporter activity"/>
    <property type="evidence" value="ECO:0007669"/>
    <property type="project" value="InterPro"/>
</dbReference>
<feature type="transmembrane region" description="Helical" evidence="6">
    <location>
        <begin position="97"/>
        <end position="119"/>
    </location>
</feature>
<dbReference type="GO" id="GO:0005886">
    <property type="term" value="C:plasma membrane"/>
    <property type="evidence" value="ECO:0007669"/>
    <property type="project" value="UniProtKB-SubCell"/>
</dbReference>
<feature type="transmembrane region" description="Helical" evidence="6">
    <location>
        <begin position="51"/>
        <end position="76"/>
    </location>
</feature>
<dbReference type="PANTHER" id="PTHR42770">
    <property type="entry name" value="AMINO ACID TRANSPORTER-RELATED"/>
    <property type="match status" value="1"/>
</dbReference>
<evidence type="ECO:0000256" key="1">
    <source>
        <dbReference type="ARBA" id="ARBA00004651"/>
    </source>
</evidence>
<dbReference type="Pfam" id="PF13520">
    <property type="entry name" value="AA_permease_2"/>
    <property type="match status" value="1"/>
</dbReference>
<keyword evidence="2" id="KW-1003">Cell membrane</keyword>
<protein>
    <submittedName>
        <fullName evidence="7">APC family permease</fullName>
    </submittedName>
</protein>
<feature type="transmembrane region" description="Helical" evidence="6">
    <location>
        <begin position="230"/>
        <end position="249"/>
    </location>
</feature>
<dbReference type="Gene3D" id="1.20.1740.10">
    <property type="entry name" value="Amino acid/polyamine transporter I"/>
    <property type="match status" value="1"/>
</dbReference>
<proteinExistence type="predicted"/>
<feature type="transmembrane region" description="Helical" evidence="6">
    <location>
        <begin position="277"/>
        <end position="303"/>
    </location>
</feature>
<dbReference type="InterPro" id="IPR002293">
    <property type="entry name" value="AA/rel_permease1"/>
</dbReference>